<evidence type="ECO:0000313" key="1">
    <source>
        <dbReference type="EMBL" id="PHT82420.1"/>
    </source>
</evidence>
<dbReference type="PANTHER" id="PTHR31635:SF196">
    <property type="entry name" value="REVERSE TRANSCRIPTASE DOMAIN-CONTAINING PROTEIN-RELATED"/>
    <property type="match status" value="1"/>
</dbReference>
<dbReference type="PANTHER" id="PTHR31635">
    <property type="entry name" value="REVERSE TRANSCRIPTASE DOMAIN-CONTAINING PROTEIN-RELATED"/>
    <property type="match status" value="1"/>
</dbReference>
<organism evidence="1 2">
    <name type="scientific">Capsicum annuum</name>
    <name type="common">Capsicum pepper</name>
    <dbReference type="NCBI Taxonomy" id="4072"/>
    <lineage>
        <taxon>Eukaryota</taxon>
        <taxon>Viridiplantae</taxon>
        <taxon>Streptophyta</taxon>
        <taxon>Embryophyta</taxon>
        <taxon>Tracheophyta</taxon>
        <taxon>Spermatophyta</taxon>
        <taxon>Magnoliopsida</taxon>
        <taxon>eudicotyledons</taxon>
        <taxon>Gunneridae</taxon>
        <taxon>Pentapetalae</taxon>
        <taxon>asterids</taxon>
        <taxon>lamiids</taxon>
        <taxon>Solanales</taxon>
        <taxon>Solanaceae</taxon>
        <taxon>Solanoideae</taxon>
        <taxon>Capsiceae</taxon>
        <taxon>Capsicum</taxon>
    </lineage>
</organism>
<dbReference type="OMA" id="WEVINSC"/>
<gene>
    <name evidence="1" type="ORF">T459_15435</name>
</gene>
<sequence length="216" mass="25401">MESRDLSKEEMMVRFTIVVELEDMAKTEEAKWRQKSKVLWLKQGDNNTKFFGRMATAHRRFNTIDRLVVRGEEIVETDEIKTTMAEFYKRVYSEPESWRPGFDMIDCPTISREEKNWLQRHFSEDVVLNVIKQCDGDKAPGPNGLTMSFFKVCWDTVKVDLLEIVHNFHQKELFEKSFNATFIVLIPKKAGDEEPKDFRPINLVGSVYKITFQANY</sequence>
<reference evidence="1 2" key="1">
    <citation type="journal article" date="2014" name="Nat. Genet.">
        <title>Genome sequence of the hot pepper provides insights into the evolution of pungency in Capsicum species.</title>
        <authorList>
            <person name="Kim S."/>
            <person name="Park M."/>
            <person name="Yeom S.I."/>
            <person name="Kim Y.M."/>
            <person name="Lee J.M."/>
            <person name="Lee H.A."/>
            <person name="Seo E."/>
            <person name="Choi J."/>
            <person name="Cheong K."/>
            <person name="Kim K.T."/>
            <person name="Jung K."/>
            <person name="Lee G.W."/>
            <person name="Oh S.K."/>
            <person name="Bae C."/>
            <person name="Kim S.B."/>
            <person name="Lee H.Y."/>
            <person name="Kim S.Y."/>
            <person name="Kim M.S."/>
            <person name="Kang B.C."/>
            <person name="Jo Y.D."/>
            <person name="Yang H.B."/>
            <person name="Jeong H.J."/>
            <person name="Kang W.H."/>
            <person name="Kwon J.K."/>
            <person name="Shin C."/>
            <person name="Lim J.Y."/>
            <person name="Park J.H."/>
            <person name="Huh J.H."/>
            <person name="Kim J.S."/>
            <person name="Kim B.D."/>
            <person name="Cohen O."/>
            <person name="Paran I."/>
            <person name="Suh M.C."/>
            <person name="Lee S.B."/>
            <person name="Kim Y.K."/>
            <person name="Shin Y."/>
            <person name="Noh S.J."/>
            <person name="Park J."/>
            <person name="Seo Y.S."/>
            <person name="Kwon S.Y."/>
            <person name="Kim H.A."/>
            <person name="Park J.M."/>
            <person name="Kim H.J."/>
            <person name="Choi S.B."/>
            <person name="Bosland P.W."/>
            <person name="Reeves G."/>
            <person name="Jo S.H."/>
            <person name="Lee B.W."/>
            <person name="Cho H.T."/>
            <person name="Choi H.S."/>
            <person name="Lee M.S."/>
            <person name="Yu Y."/>
            <person name="Do Choi Y."/>
            <person name="Park B.S."/>
            <person name="van Deynze A."/>
            <person name="Ashrafi H."/>
            <person name="Hill T."/>
            <person name="Kim W.T."/>
            <person name="Pai H.S."/>
            <person name="Ahn H.K."/>
            <person name="Yeam I."/>
            <person name="Giovannoni J.J."/>
            <person name="Rose J.K."/>
            <person name="Sorensen I."/>
            <person name="Lee S.J."/>
            <person name="Kim R.W."/>
            <person name="Choi I.Y."/>
            <person name="Choi B.S."/>
            <person name="Lim J.S."/>
            <person name="Lee Y.H."/>
            <person name="Choi D."/>
        </authorList>
    </citation>
    <scope>NUCLEOTIDE SEQUENCE [LARGE SCALE GENOMIC DNA]</scope>
    <source>
        <strain evidence="2">cv. CM334</strain>
    </source>
</reference>
<dbReference type="Gramene" id="PHT82420">
    <property type="protein sequence ID" value="PHT82420"/>
    <property type="gene ID" value="T459_15435"/>
</dbReference>
<protein>
    <recommendedName>
        <fullName evidence="3">Reverse transcriptase domain-containing protein</fullName>
    </recommendedName>
</protein>
<evidence type="ECO:0008006" key="3">
    <source>
        <dbReference type="Google" id="ProtNLM"/>
    </source>
</evidence>
<dbReference type="EMBL" id="AYRZ02000005">
    <property type="protein sequence ID" value="PHT82420.1"/>
    <property type="molecule type" value="Genomic_DNA"/>
</dbReference>
<keyword evidence="2" id="KW-1185">Reference proteome</keyword>
<reference evidence="1 2" key="2">
    <citation type="journal article" date="2017" name="Genome Biol.">
        <title>New reference genome sequences of hot pepper reveal the massive evolution of plant disease-resistance genes by retroduplication.</title>
        <authorList>
            <person name="Kim S."/>
            <person name="Park J."/>
            <person name="Yeom S.I."/>
            <person name="Kim Y.M."/>
            <person name="Seo E."/>
            <person name="Kim K.T."/>
            <person name="Kim M.S."/>
            <person name="Lee J.M."/>
            <person name="Cheong K."/>
            <person name="Shin H.S."/>
            <person name="Kim S.B."/>
            <person name="Han K."/>
            <person name="Lee J."/>
            <person name="Park M."/>
            <person name="Lee H.A."/>
            <person name="Lee H.Y."/>
            <person name="Lee Y."/>
            <person name="Oh S."/>
            <person name="Lee J.H."/>
            <person name="Choi E."/>
            <person name="Choi E."/>
            <person name="Lee S.E."/>
            <person name="Jeon J."/>
            <person name="Kim H."/>
            <person name="Choi G."/>
            <person name="Song H."/>
            <person name="Lee J."/>
            <person name="Lee S.C."/>
            <person name="Kwon J.K."/>
            <person name="Lee H.Y."/>
            <person name="Koo N."/>
            <person name="Hong Y."/>
            <person name="Kim R.W."/>
            <person name="Kang W.H."/>
            <person name="Huh J.H."/>
            <person name="Kang B.C."/>
            <person name="Yang T.J."/>
            <person name="Lee Y.H."/>
            <person name="Bennetzen J.L."/>
            <person name="Choi D."/>
        </authorList>
    </citation>
    <scope>NUCLEOTIDE SEQUENCE [LARGE SCALE GENOMIC DNA]</scope>
    <source>
        <strain evidence="2">cv. CM334</strain>
    </source>
</reference>
<name>A0A2G2ZK98_CAPAN</name>
<dbReference type="STRING" id="4072.A0A2G2ZK98"/>
<evidence type="ECO:0000313" key="2">
    <source>
        <dbReference type="Proteomes" id="UP000222542"/>
    </source>
</evidence>
<dbReference type="AlphaFoldDB" id="A0A2G2ZK98"/>
<accession>A0A2G2ZK98</accession>
<comment type="caution">
    <text evidence="1">The sequence shown here is derived from an EMBL/GenBank/DDBJ whole genome shotgun (WGS) entry which is preliminary data.</text>
</comment>
<proteinExistence type="predicted"/>
<dbReference type="Proteomes" id="UP000222542">
    <property type="component" value="Unassembled WGS sequence"/>
</dbReference>